<keyword evidence="4" id="KW-1185">Reference proteome</keyword>
<gene>
    <name evidence="3" type="ORF">CP97_08210</name>
</gene>
<dbReference type="GO" id="GO:0005524">
    <property type="term" value="F:ATP binding"/>
    <property type="evidence" value="ECO:0007669"/>
    <property type="project" value="UniProtKB-KW"/>
</dbReference>
<dbReference type="KEGG" id="ery:CP97_08210"/>
<dbReference type="EC" id="6.3.3.2" evidence="2"/>
<comment type="catalytic activity">
    <reaction evidence="2">
        <text>(6S)-5-formyl-5,6,7,8-tetrahydrofolate + ATP = (6R)-5,10-methenyltetrahydrofolate + ADP + phosphate</text>
        <dbReference type="Rhea" id="RHEA:10488"/>
        <dbReference type="ChEBI" id="CHEBI:30616"/>
        <dbReference type="ChEBI" id="CHEBI:43474"/>
        <dbReference type="ChEBI" id="CHEBI:57455"/>
        <dbReference type="ChEBI" id="CHEBI:57457"/>
        <dbReference type="ChEBI" id="CHEBI:456216"/>
        <dbReference type="EC" id="6.3.3.2"/>
    </reaction>
</comment>
<keyword evidence="1 2" id="KW-0547">Nucleotide-binding</keyword>
<keyword evidence="2" id="KW-0460">Magnesium</keyword>
<keyword evidence="1 2" id="KW-0067">ATP-binding</keyword>
<dbReference type="Pfam" id="PF01812">
    <property type="entry name" value="5-FTHF_cyc-lig"/>
    <property type="match status" value="1"/>
</dbReference>
<feature type="binding site" evidence="1">
    <location>
        <begin position="139"/>
        <end position="147"/>
    </location>
    <ligand>
        <name>ATP</name>
        <dbReference type="ChEBI" id="CHEBI:30616"/>
    </ligand>
</feature>
<dbReference type="NCBIfam" id="TIGR02727">
    <property type="entry name" value="MTHFS_bact"/>
    <property type="match status" value="1"/>
</dbReference>
<dbReference type="SUPFAM" id="SSF100950">
    <property type="entry name" value="NagB/RpiA/CoA transferase-like"/>
    <property type="match status" value="1"/>
</dbReference>
<dbReference type="EMBL" id="CP011310">
    <property type="protein sequence ID" value="AKQ42009.1"/>
    <property type="molecule type" value="Genomic_DNA"/>
</dbReference>
<evidence type="ECO:0000313" key="3">
    <source>
        <dbReference type="EMBL" id="AKQ42009.1"/>
    </source>
</evidence>
<comment type="cofactor">
    <cofactor evidence="2">
        <name>Mg(2+)</name>
        <dbReference type="ChEBI" id="CHEBI:18420"/>
    </cofactor>
</comment>
<sequence length="194" mass="21191">MSDQTKQKADLRKSLRLARREHAASLPPEVSALVFRRPPGPVLDMIPDGATIGLYHANDGEAPAGGYARYFVEAGHAIALPRVTSRQDEMQFHLHSDPFGDTDLEEGSMGMMQPAPDAQALTPDVLFVPLLGFTDAGGRIGQGGGHYDRWLAKHPDTTTIGLAWDVQRVDELPLENHDMPLTAIITPTRIYGPF</sequence>
<dbReference type="Proteomes" id="UP000059113">
    <property type="component" value="Chromosome"/>
</dbReference>
<reference evidence="4" key="2">
    <citation type="submission" date="2015-04" db="EMBL/GenBank/DDBJ databases">
        <title>The complete genome sequence of Erythrobacter sp. s21-N3.</title>
        <authorList>
            <person name="Zhuang L."/>
            <person name="Liu Y."/>
            <person name="Shao Z."/>
        </authorList>
    </citation>
    <scope>NUCLEOTIDE SEQUENCE [LARGE SCALE GENOMIC DNA]</scope>
    <source>
        <strain evidence="4">s21-N3</strain>
    </source>
</reference>
<dbReference type="STRING" id="1648404.CP97_08210"/>
<evidence type="ECO:0000313" key="4">
    <source>
        <dbReference type="Proteomes" id="UP000059113"/>
    </source>
</evidence>
<evidence type="ECO:0000256" key="1">
    <source>
        <dbReference type="PIRSR" id="PIRSR006806-1"/>
    </source>
</evidence>
<dbReference type="PANTHER" id="PTHR23407">
    <property type="entry name" value="ATPASE INHIBITOR/5-FORMYLTETRAHYDROFOLATE CYCLO-LIGASE"/>
    <property type="match status" value="1"/>
</dbReference>
<keyword evidence="2" id="KW-0479">Metal-binding</keyword>
<keyword evidence="3" id="KW-0436">Ligase</keyword>
<dbReference type="RefSeq" id="WP_048885527.1">
    <property type="nucleotide sequence ID" value="NZ_CP011310.1"/>
</dbReference>
<dbReference type="PIRSF" id="PIRSF006806">
    <property type="entry name" value="FTHF_cligase"/>
    <property type="match status" value="1"/>
</dbReference>
<dbReference type="InterPro" id="IPR037171">
    <property type="entry name" value="NagB/RpiA_transferase-like"/>
</dbReference>
<dbReference type="PANTHER" id="PTHR23407:SF11">
    <property type="entry name" value="CHROMOSOME UNDETERMINED SCAFFOLD_24, WHOLE GENOME SHOTGUN SEQUENCE"/>
    <property type="match status" value="1"/>
</dbReference>
<evidence type="ECO:0000256" key="2">
    <source>
        <dbReference type="RuleBase" id="RU361279"/>
    </source>
</evidence>
<organism evidence="3 4">
    <name type="scientific">Aurantiacibacter atlanticus</name>
    <dbReference type="NCBI Taxonomy" id="1648404"/>
    <lineage>
        <taxon>Bacteria</taxon>
        <taxon>Pseudomonadati</taxon>
        <taxon>Pseudomonadota</taxon>
        <taxon>Alphaproteobacteria</taxon>
        <taxon>Sphingomonadales</taxon>
        <taxon>Erythrobacteraceae</taxon>
        <taxon>Aurantiacibacter</taxon>
    </lineage>
</organism>
<protein>
    <recommendedName>
        <fullName evidence="2">5-formyltetrahydrofolate cyclo-ligase</fullName>
        <ecNumber evidence="2">6.3.3.2</ecNumber>
    </recommendedName>
</protein>
<dbReference type="Gene3D" id="3.40.50.10420">
    <property type="entry name" value="NagB/RpiA/CoA transferase-like"/>
    <property type="match status" value="1"/>
</dbReference>
<proteinExistence type="inferred from homology"/>
<dbReference type="GO" id="GO:0030272">
    <property type="term" value="F:5-formyltetrahydrofolate cyclo-ligase activity"/>
    <property type="evidence" value="ECO:0007669"/>
    <property type="project" value="UniProtKB-EC"/>
</dbReference>
<dbReference type="InterPro" id="IPR024185">
    <property type="entry name" value="FTHF_cligase-like_sf"/>
</dbReference>
<accession>A0A0H4VFX2</accession>
<dbReference type="GO" id="GO:0046872">
    <property type="term" value="F:metal ion binding"/>
    <property type="evidence" value="ECO:0007669"/>
    <property type="project" value="UniProtKB-KW"/>
</dbReference>
<dbReference type="GO" id="GO:0035999">
    <property type="term" value="P:tetrahydrofolate interconversion"/>
    <property type="evidence" value="ECO:0007669"/>
    <property type="project" value="TreeGrafter"/>
</dbReference>
<dbReference type="PATRIC" id="fig|1648404.4.peg.1709"/>
<name>A0A0H4VFX2_9SPHN</name>
<dbReference type="AlphaFoldDB" id="A0A0H4VFX2"/>
<dbReference type="InterPro" id="IPR002698">
    <property type="entry name" value="FTHF_cligase"/>
</dbReference>
<feature type="binding site" evidence="1">
    <location>
        <begin position="8"/>
        <end position="12"/>
    </location>
    <ligand>
        <name>ATP</name>
        <dbReference type="ChEBI" id="CHEBI:30616"/>
    </ligand>
</feature>
<reference evidence="3 4" key="1">
    <citation type="journal article" date="2015" name="Int. J. Syst. Evol. Microbiol.">
        <title>Erythrobacter atlanticus sp. nov., a bacterium from ocean sediment able to degrade polycyclic aromatic hydrocarbons.</title>
        <authorList>
            <person name="Zhuang L."/>
            <person name="Liu Y."/>
            <person name="Wang L."/>
            <person name="Wang W."/>
            <person name="Shao Z."/>
        </authorList>
    </citation>
    <scope>NUCLEOTIDE SEQUENCE [LARGE SCALE GENOMIC DNA]</scope>
    <source>
        <strain evidence="4">s21-N3</strain>
    </source>
</reference>
<dbReference type="GO" id="GO:0009396">
    <property type="term" value="P:folic acid-containing compound biosynthetic process"/>
    <property type="evidence" value="ECO:0007669"/>
    <property type="project" value="TreeGrafter"/>
</dbReference>
<dbReference type="OrthoDB" id="9801938at2"/>
<comment type="similarity">
    <text evidence="2">Belongs to the 5-formyltetrahydrofolate cyclo-ligase family.</text>
</comment>
<feature type="binding site" evidence="1">
    <location>
        <position position="61"/>
    </location>
    <ligand>
        <name>substrate</name>
    </ligand>
</feature>